<keyword evidence="3" id="KW-0479">Metal-binding</keyword>
<evidence type="ECO:0000313" key="12">
    <source>
        <dbReference type="EMBL" id="KAJ3184541.1"/>
    </source>
</evidence>
<feature type="domain" description="CMP/dCMP-type deaminase" evidence="11">
    <location>
        <begin position="248"/>
        <end position="388"/>
    </location>
</feature>
<evidence type="ECO:0000256" key="7">
    <source>
        <dbReference type="ARBA" id="ARBA00038938"/>
    </source>
</evidence>
<dbReference type="Gene3D" id="3.40.140.10">
    <property type="entry name" value="Cytidine Deaminase, domain 2"/>
    <property type="match status" value="1"/>
</dbReference>
<dbReference type="PROSITE" id="PS00903">
    <property type="entry name" value="CYT_DCMP_DEAMINASES_1"/>
    <property type="match status" value="1"/>
</dbReference>
<evidence type="ECO:0000256" key="3">
    <source>
        <dbReference type="ARBA" id="ARBA00022723"/>
    </source>
</evidence>
<dbReference type="InterPro" id="IPR015517">
    <property type="entry name" value="dCMP_deaminase-rel"/>
</dbReference>
<evidence type="ECO:0000256" key="6">
    <source>
        <dbReference type="ARBA" id="ARBA00022833"/>
    </source>
</evidence>
<sequence>MLIALAGPTCAGKRTVAQYLMNAHGFQPVYLDRTASKAKNGRPTAAGPHSAHHPTTRFACADDLAHFVTSNWAKDYVLCSIEKLWEWDPFMKRPFCLLVAVDAPLSVRFARSRRWVVAAGGGDAAAAAESFAEFCEADEAVLYGGCPPQATPALSQNKLATDGAPAMSGSTAGAIGRSSPTTTASSVPESTVYSPSDDSAEPHDRNASLYFLMQRADARVFNPYASFDDLYSVLRISQLTNTERLRPSWDTYFMELCNLAARRSNCMKRRVGCILVKERRIIATGYNGTPRGVKNCNQGGCPRCNDNTPCGSGLDICLCLHAEENALLEAGRERVDRGGDTILYCNTCPCLGCAKKIVQVGVKEVVYSLAYGMDDMTARLLVEAGIKLRQHMPLDSDIVRSLASLDI</sequence>
<dbReference type="Pfam" id="PF00383">
    <property type="entry name" value="dCMP_cyt_deam_1"/>
    <property type="match status" value="1"/>
</dbReference>
<evidence type="ECO:0000256" key="9">
    <source>
        <dbReference type="ARBA" id="ARBA00071582"/>
    </source>
</evidence>
<dbReference type="PROSITE" id="PS51747">
    <property type="entry name" value="CYT_DCMP_DEAMINASES_2"/>
    <property type="match status" value="1"/>
</dbReference>
<keyword evidence="13" id="KW-1185">Reference proteome</keyword>
<evidence type="ECO:0000256" key="8">
    <source>
        <dbReference type="ARBA" id="ARBA00041763"/>
    </source>
</evidence>
<gene>
    <name evidence="12" type="primary">DCD1</name>
    <name evidence="12" type="ORF">HDU87_003942</name>
</gene>
<evidence type="ECO:0000259" key="11">
    <source>
        <dbReference type="PROSITE" id="PS51747"/>
    </source>
</evidence>
<evidence type="ECO:0000256" key="10">
    <source>
        <dbReference type="SAM" id="MobiDB-lite"/>
    </source>
</evidence>
<dbReference type="InterPro" id="IPR027417">
    <property type="entry name" value="P-loop_NTPase"/>
</dbReference>
<dbReference type="Gene3D" id="3.40.50.300">
    <property type="entry name" value="P-loop containing nucleotide triphosphate hydrolases"/>
    <property type="match status" value="1"/>
</dbReference>
<keyword evidence="4" id="KW-0545">Nucleotide biosynthesis</keyword>
<dbReference type="GO" id="GO:0004132">
    <property type="term" value="F:dCMP deaminase activity"/>
    <property type="evidence" value="ECO:0007669"/>
    <property type="project" value="UniProtKB-EC"/>
</dbReference>
<organism evidence="12 13">
    <name type="scientific">Geranomyces variabilis</name>
    <dbReference type="NCBI Taxonomy" id="109894"/>
    <lineage>
        <taxon>Eukaryota</taxon>
        <taxon>Fungi</taxon>
        <taxon>Fungi incertae sedis</taxon>
        <taxon>Chytridiomycota</taxon>
        <taxon>Chytridiomycota incertae sedis</taxon>
        <taxon>Chytridiomycetes</taxon>
        <taxon>Spizellomycetales</taxon>
        <taxon>Powellomycetaceae</taxon>
        <taxon>Geranomyces</taxon>
    </lineage>
</organism>
<accession>A0AAD5XQI3</accession>
<dbReference type="InterPro" id="IPR002125">
    <property type="entry name" value="CMP_dCMP_dom"/>
</dbReference>
<dbReference type="CDD" id="cd01286">
    <property type="entry name" value="deoxycytidylate_deaminase"/>
    <property type="match status" value="1"/>
</dbReference>
<evidence type="ECO:0000313" key="13">
    <source>
        <dbReference type="Proteomes" id="UP001212152"/>
    </source>
</evidence>
<evidence type="ECO:0000256" key="5">
    <source>
        <dbReference type="ARBA" id="ARBA00022801"/>
    </source>
</evidence>
<dbReference type="EC" id="3.5.4.12" evidence="7"/>
<feature type="compositionally biased region" description="Polar residues" evidence="10">
    <location>
        <begin position="178"/>
        <end position="197"/>
    </location>
</feature>
<protein>
    <recommendedName>
        <fullName evidence="9">Deoxycytidylate deaminase</fullName>
        <ecNumber evidence="7">3.5.4.12</ecNumber>
    </recommendedName>
    <alternativeName>
        <fullName evidence="8">dCMP deaminase</fullName>
    </alternativeName>
</protein>
<dbReference type="SUPFAM" id="SSF52540">
    <property type="entry name" value="P-loop containing nucleoside triphosphate hydrolases"/>
    <property type="match status" value="1"/>
</dbReference>
<keyword evidence="5" id="KW-0378">Hydrolase</keyword>
<comment type="similarity">
    <text evidence="2">Belongs to the cytidine and deoxycytidylate deaminase family.</text>
</comment>
<dbReference type="InterPro" id="IPR035105">
    <property type="entry name" value="Deoxycytidylate_deaminase_dom"/>
</dbReference>
<dbReference type="GO" id="GO:0009165">
    <property type="term" value="P:nucleotide biosynthetic process"/>
    <property type="evidence" value="ECO:0007669"/>
    <property type="project" value="UniProtKB-KW"/>
</dbReference>
<evidence type="ECO:0000256" key="4">
    <source>
        <dbReference type="ARBA" id="ARBA00022727"/>
    </source>
</evidence>
<dbReference type="SUPFAM" id="SSF53927">
    <property type="entry name" value="Cytidine deaminase-like"/>
    <property type="match status" value="1"/>
</dbReference>
<name>A0AAD5XQI3_9FUNG</name>
<dbReference type="FunFam" id="3.40.140.10:FF:000035">
    <property type="entry name" value="dCMP deaminase"/>
    <property type="match status" value="1"/>
</dbReference>
<dbReference type="InterPro" id="IPR016192">
    <property type="entry name" value="APOBEC/CMP_deaminase_Zn-bd"/>
</dbReference>
<evidence type="ECO:0000256" key="1">
    <source>
        <dbReference type="ARBA" id="ARBA00001947"/>
    </source>
</evidence>
<comment type="cofactor">
    <cofactor evidence="1">
        <name>Zn(2+)</name>
        <dbReference type="ChEBI" id="CHEBI:29105"/>
    </cofactor>
</comment>
<keyword evidence="6" id="KW-0862">Zinc</keyword>
<evidence type="ECO:0000256" key="2">
    <source>
        <dbReference type="ARBA" id="ARBA00006576"/>
    </source>
</evidence>
<comment type="caution">
    <text evidence="12">The sequence shown here is derived from an EMBL/GenBank/DDBJ whole genome shotgun (WGS) entry which is preliminary data.</text>
</comment>
<proteinExistence type="inferred from homology"/>
<dbReference type="GO" id="GO:0005737">
    <property type="term" value="C:cytoplasm"/>
    <property type="evidence" value="ECO:0007669"/>
    <property type="project" value="TreeGrafter"/>
</dbReference>
<dbReference type="PANTHER" id="PTHR11086:SF18">
    <property type="entry name" value="DEOXYCYTIDYLATE DEAMINASE"/>
    <property type="match status" value="1"/>
</dbReference>
<feature type="region of interest" description="Disordered" evidence="10">
    <location>
        <begin position="162"/>
        <end position="202"/>
    </location>
</feature>
<dbReference type="Proteomes" id="UP001212152">
    <property type="component" value="Unassembled WGS sequence"/>
</dbReference>
<dbReference type="GO" id="GO:0008270">
    <property type="term" value="F:zinc ion binding"/>
    <property type="evidence" value="ECO:0007669"/>
    <property type="project" value="InterPro"/>
</dbReference>
<reference evidence="12" key="1">
    <citation type="submission" date="2020-05" db="EMBL/GenBank/DDBJ databases">
        <title>Phylogenomic resolution of chytrid fungi.</title>
        <authorList>
            <person name="Stajich J.E."/>
            <person name="Amses K."/>
            <person name="Simmons R."/>
            <person name="Seto K."/>
            <person name="Myers J."/>
            <person name="Bonds A."/>
            <person name="Quandt C.A."/>
            <person name="Barry K."/>
            <person name="Liu P."/>
            <person name="Grigoriev I."/>
            <person name="Longcore J.E."/>
            <person name="James T.Y."/>
        </authorList>
    </citation>
    <scope>NUCLEOTIDE SEQUENCE</scope>
    <source>
        <strain evidence="12">JEL0379</strain>
    </source>
</reference>
<dbReference type="InterPro" id="IPR016193">
    <property type="entry name" value="Cytidine_deaminase-like"/>
</dbReference>
<dbReference type="EMBL" id="JADGJQ010000003">
    <property type="protein sequence ID" value="KAJ3184541.1"/>
    <property type="molecule type" value="Genomic_DNA"/>
</dbReference>
<dbReference type="AlphaFoldDB" id="A0AAD5XQI3"/>
<dbReference type="PANTHER" id="PTHR11086">
    <property type="entry name" value="DEOXYCYTIDYLATE DEAMINASE-RELATED"/>
    <property type="match status" value="1"/>
</dbReference>